<comment type="caution">
    <text evidence="2">The sequence shown here is derived from an EMBL/GenBank/DDBJ whole genome shotgun (WGS) entry which is preliminary data.</text>
</comment>
<evidence type="ECO:0000313" key="2">
    <source>
        <dbReference type="EMBL" id="CAB9498172.1"/>
    </source>
</evidence>
<accession>A0A9N8D890</accession>
<organism evidence="2 3">
    <name type="scientific">Seminavis robusta</name>
    <dbReference type="NCBI Taxonomy" id="568900"/>
    <lineage>
        <taxon>Eukaryota</taxon>
        <taxon>Sar</taxon>
        <taxon>Stramenopiles</taxon>
        <taxon>Ochrophyta</taxon>
        <taxon>Bacillariophyta</taxon>
        <taxon>Bacillariophyceae</taxon>
        <taxon>Bacillariophycidae</taxon>
        <taxon>Naviculales</taxon>
        <taxon>Naviculaceae</taxon>
        <taxon>Seminavis</taxon>
    </lineage>
</organism>
<sequence length="303" mass="35551">MDREQLEHSLNVIKAKPVDPLMQLTEVEIARAVNIKASVEQDDRIQNLSDFEYVQYALTNINETVEQVLERVYLMQCFRQEYRINDTPKEGAKLFHEFSLMCPGHMLAVDHLPFQQNYTKTMDMAKLLPKEQIRTDEDLRVYMAGHYYHWNSMYPNFMAIRLGFTLVCECEGTTMASFDSELFEKSGHHLFKSYPQNTKNVFVLNPSTTINFWWALFKRFLRDDQKGKYHLGYQIPGFEGRRIDGLYKMPTEEAGRQRMISHVHEFLTLRKKNEADFSLLGAALQVMTLDEVHQVITNQNDQT</sequence>
<evidence type="ECO:0000313" key="3">
    <source>
        <dbReference type="Proteomes" id="UP001153069"/>
    </source>
</evidence>
<evidence type="ECO:0000259" key="1">
    <source>
        <dbReference type="Pfam" id="PF00650"/>
    </source>
</evidence>
<dbReference type="Gene3D" id="3.40.525.10">
    <property type="entry name" value="CRAL-TRIO lipid binding domain"/>
    <property type="match status" value="1"/>
</dbReference>
<gene>
    <name evidence="2" type="ORF">SEMRO_32_G021090.1</name>
</gene>
<dbReference type="AlphaFoldDB" id="A0A9N8D890"/>
<name>A0A9N8D890_9STRA</name>
<keyword evidence="3" id="KW-1185">Reference proteome</keyword>
<dbReference type="Pfam" id="PF00650">
    <property type="entry name" value="CRAL_TRIO"/>
    <property type="match status" value="1"/>
</dbReference>
<proteinExistence type="predicted"/>
<dbReference type="InterPro" id="IPR001251">
    <property type="entry name" value="CRAL-TRIO_dom"/>
</dbReference>
<protein>
    <recommendedName>
        <fullName evidence="1">CRAL-TRIO domain-containing protein</fullName>
    </recommendedName>
</protein>
<dbReference type="InterPro" id="IPR036865">
    <property type="entry name" value="CRAL-TRIO_dom_sf"/>
</dbReference>
<dbReference type="SUPFAM" id="SSF52087">
    <property type="entry name" value="CRAL/TRIO domain"/>
    <property type="match status" value="1"/>
</dbReference>
<reference evidence="2" key="1">
    <citation type="submission" date="2020-06" db="EMBL/GenBank/DDBJ databases">
        <authorList>
            <consortium name="Plant Systems Biology data submission"/>
        </authorList>
    </citation>
    <scope>NUCLEOTIDE SEQUENCE</scope>
    <source>
        <strain evidence="2">D6</strain>
    </source>
</reference>
<dbReference type="EMBL" id="CAICTM010000032">
    <property type="protein sequence ID" value="CAB9498172.1"/>
    <property type="molecule type" value="Genomic_DNA"/>
</dbReference>
<feature type="domain" description="CRAL-TRIO" evidence="1">
    <location>
        <begin position="163"/>
        <end position="230"/>
    </location>
</feature>
<dbReference type="Proteomes" id="UP001153069">
    <property type="component" value="Unassembled WGS sequence"/>
</dbReference>